<dbReference type="EMBL" id="VSRR010091553">
    <property type="protein sequence ID" value="MPC92518.1"/>
    <property type="molecule type" value="Genomic_DNA"/>
</dbReference>
<protein>
    <submittedName>
        <fullName evidence="1">Uncharacterized protein</fullName>
    </submittedName>
</protein>
<sequence>MLGIIAGLVAGHFGGRLSEGHCYCFELRAGKGRGVGGACLVHERRWCIHLGHLLVTQPVFPITERAQSSQTKIQVGLGPQHAPHRESEATPPRVTPRTYLLLGEQGPHIKRLAHLPHLSACMIQWGFQTWKKLPG</sequence>
<keyword evidence="2" id="KW-1185">Reference proteome</keyword>
<reference evidence="1 2" key="1">
    <citation type="submission" date="2019-05" db="EMBL/GenBank/DDBJ databases">
        <title>Another draft genome of Portunus trituberculatus and its Hox gene families provides insights of decapod evolution.</title>
        <authorList>
            <person name="Jeong J.-H."/>
            <person name="Song I."/>
            <person name="Kim S."/>
            <person name="Choi T."/>
            <person name="Kim D."/>
            <person name="Ryu S."/>
            <person name="Kim W."/>
        </authorList>
    </citation>
    <scope>NUCLEOTIDE SEQUENCE [LARGE SCALE GENOMIC DNA]</scope>
    <source>
        <tissue evidence="1">Muscle</tissue>
    </source>
</reference>
<organism evidence="1 2">
    <name type="scientific">Portunus trituberculatus</name>
    <name type="common">Swimming crab</name>
    <name type="synonym">Neptunus trituberculatus</name>
    <dbReference type="NCBI Taxonomy" id="210409"/>
    <lineage>
        <taxon>Eukaryota</taxon>
        <taxon>Metazoa</taxon>
        <taxon>Ecdysozoa</taxon>
        <taxon>Arthropoda</taxon>
        <taxon>Crustacea</taxon>
        <taxon>Multicrustacea</taxon>
        <taxon>Malacostraca</taxon>
        <taxon>Eumalacostraca</taxon>
        <taxon>Eucarida</taxon>
        <taxon>Decapoda</taxon>
        <taxon>Pleocyemata</taxon>
        <taxon>Brachyura</taxon>
        <taxon>Eubrachyura</taxon>
        <taxon>Portunoidea</taxon>
        <taxon>Portunidae</taxon>
        <taxon>Portuninae</taxon>
        <taxon>Portunus</taxon>
    </lineage>
</organism>
<name>A0A5B7JHR4_PORTR</name>
<accession>A0A5B7JHR4</accession>
<dbReference type="Proteomes" id="UP000324222">
    <property type="component" value="Unassembled WGS sequence"/>
</dbReference>
<evidence type="ECO:0000313" key="1">
    <source>
        <dbReference type="EMBL" id="MPC92518.1"/>
    </source>
</evidence>
<comment type="caution">
    <text evidence="1">The sequence shown here is derived from an EMBL/GenBank/DDBJ whole genome shotgun (WGS) entry which is preliminary data.</text>
</comment>
<gene>
    <name evidence="1" type="ORF">E2C01_087611</name>
</gene>
<evidence type="ECO:0000313" key="2">
    <source>
        <dbReference type="Proteomes" id="UP000324222"/>
    </source>
</evidence>
<proteinExistence type="predicted"/>
<dbReference type="AlphaFoldDB" id="A0A5B7JHR4"/>